<evidence type="ECO:0000259" key="2">
    <source>
        <dbReference type="Pfam" id="PF04424"/>
    </source>
</evidence>
<dbReference type="GO" id="GO:0071944">
    <property type="term" value="C:cell periphery"/>
    <property type="evidence" value="ECO:0007669"/>
    <property type="project" value="TreeGrafter"/>
</dbReference>
<dbReference type="OrthoDB" id="10261212at2759"/>
<feature type="region of interest" description="Disordered" evidence="1">
    <location>
        <begin position="1"/>
        <end position="42"/>
    </location>
</feature>
<feature type="domain" description="MINDY deubiquitinase" evidence="2">
    <location>
        <begin position="288"/>
        <end position="584"/>
    </location>
</feature>
<dbReference type="Proteomes" id="UP000033483">
    <property type="component" value="Unassembled WGS sequence"/>
</dbReference>
<reference evidence="3 4" key="1">
    <citation type="submission" date="2015-03" db="EMBL/GenBank/DDBJ databases">
        <authorList>
            <person name="Radwan O."/>
            <person name="Al-Naeli F.A."/>
            <person name="Rendon G.A."/>
            <person name="Fields C."/>
        </authorList>
    </citation>
    <scope>NUCLEOTIDE SEQUENCE [LARGE SCALE GENOMIC DNA]</scope>
    <source>
        <strain evidence="3">CR-DP1</strain>
    </source>
</reference>
<organism evidence="3 4">
    <name type="scientific">Thielaviopsis punctulata</name>
    <dbReference type="NCBI Taxonomy" id="72032"/>
    <lineage>
        <taxon>Eukaryota</taxon>
        <taxon>Fungi</taxon>
        <taxon>Dikarya</taxon>
        <taxon>Ascomycota</taxon>
        <taxon>Pezizomycotina</taxon>
        <taxon>Sordariomycetes</taxon>
        <taxon>Hypocreomycetidae</taxon>
        <taxon>Microascales</taxon>
        <taxon>Ceratocystidaceae</taxon>
        <taxon>Thielaviopsis</taxon>
    </lineage>
</organism>
<dbReference type="Pfam" id="PF04424">
    <property type="entry name" value="MINDY_DUB"/>
    <property type="match status" value="1"/>
</dbReference>
<feature type="compositionally biased region" description="Low complexity" evidence="1">
    <location>
        <begin position="142"/>
        <end position="152"/>
    </location>
</feature>
<accession>A0A0F4ZK15</accession>
<feature type="compositionally biased region" description="Low complexity" evidence="1">
    <location>
        <begin position="588"/>
        <end position="617"/>
    </location>
</feature>
<feature type="region of interest" description="Disordered" evidence="1">
    <location>
        <begin position="86"/>
        <end position="178"/>
    </location>
</feature>
<dbReference type="InterPro" id="IPR007518">
    <property type="entry name" value="MINDY"/>
</dbReference>
<name>A0A0F4ZK15_9PEZI</name>
<dbReference type="GO" id="GO:0016807">
    <property type="term" value="F:cysteine-type carboxypeptidase activity"/>
    <property type="evidence" value="ECO:0007669"/>
    <property type="project" value="TreeGrafter"/>
</dbReference>
<dbReference type="GO" id="GO:0004843">
    <property type="term" value="F:cysteine-type deubiquitinase activity"/>
    <property type="evidence" value="ECO:0007669"/>
    <property type="project" value="InterPro"/>
</dbReference>
<comment type="caution">
    <text evidence="3">The sequence shown here is derived from an EMBL/GenBank/DDBJ whole genome shotgun (WGS) entry which is preliminary data.</text>
</comment>
<sequence length="744" mass="80686">MNPFIDRPVGQPANDPPVPSPAPGVFSDDISAPRSKPSISVDSLPIPILGGNPPVNPALPTTLSVQTTGVVHQRNLSETNPFKARLTAQSTGGSQSQSHSHSLNAASMEPFPQPPTVPSYFDVTPPESAKPMDPFGKLPAQTSHSTTMLSTSHDSRDSDKYIVTSSDIPPSQQPMDASIFDSWDDVSQLDKPVAPPVPSKPTQDIQADDWNLIELEPRSNSESSVPPVSVAPIKSSAQPLSTSFPGNQPSLSNASASLAAPLVSTSLQAPPKLPPRYRSPRPVDGSETYMVRQIRWQDRGKMRESPILMQNANGPCPLLALVNALIISTPKIDAGHGLASHLGKKKSVTLDKLLEAMVSELLDRERSPNSPLPDLGDMMEFLKGLHTGMNVNPRFVPTQTQANSAKRTSLSHIHPVARDALIPGGFEDSVEMRFYSTFGIPLVHGWIPESDAYTSMARSAPTYESAQVLLSREEELEEKLSTEGLTNEEDLTVLHDITTIKTFLSEWPTQLTPKGLEIITHSLMPGQVCIFFRNDHFSTLYRHPQTLELLSLVTDSGYATHDEIVWESLVDINGEQAEFFSGDFRVVSGRPSSSPVGPRTSSSNCQQSAATAHTSSSEQVDRDLALAMQLQEEEDARQRASRQAHGNTDRRHRASRNAVDGQAPAINPRGVPLQRRHMAATAPPQQSGVMQGGGNAVPYDGAASVSAYAEGSERRDRRDQYCEQNGGARPGHRNGKKSRDCIVM</sequence>
<feature type="compositionally biased region" description="Basic and acidic residues" evidence="1">
    <location>
        <begin position="711"/>
        <end position="721"/>
    </location>
</feature>
<evidence type="ECO:0000313" key="4">
    <source>
        <dbReference type="Proteomes" id="UP000033483"/>
    </source>
</evidence>
<dbReference type="GO" id="GO:0071108">
    <property type="term" value="P:protein K48-linked deubiquitination"/>
    <property type="evidence" value="ECO:0007669"/>
    <property type="project" value="TreeGrafter"/>
</dbReference>
<feature type="region of interest" description="Disordered" evidence="1">
    <location>
        <begin position="187"/>
        <end position="206"/>
    </location>
</feature>
<protein>
    <recommendedName>
        <fullName evidence="2">MINDY deubiquitinase domain-containing protein</fullName>
    </recommendedName>
</protein>
<dbReference type="EMBL" id="LAEV01000367">
    <property type="protein sequence ID" value="KKA30560.1"/>
    <property type="molecule type" value="Genomic_DNA"/>
</dbReference>
<dbReference type="InterPro" id="IPR033979">
    <property type="entry name" value="MINDY_domain"/>
</dbReference>
<evidence type="ECO:0000313" key="3">
    <source>
        <dbReference type="EMBL" id="KKA30560.1"/>
    </source>
</evidence>
<proteinExistence type="predicted"/>
<dbReference type="PANTHER" id="PTHR18063">
    <property type="entry name" value="NF-E2 INDUCIBLE PROTEIN"/>
    <property type="match status" value="1"/>
</dbReference>
<feature type="compositionally biased region" description="Polar residues" evidence="1">
    <location>
        <begin position="163"/>
        <end position="175"/>
    </location>
</feature>
<gene>
    <name evidence="3" type="ORF">TD95_004516</name>
</gene>
<dbReference type="GO" id="GO:0005829">
    <property type="term" value="C:cytosol"/>
    <property type="evidence" value="ECO:0007669"/>
    <property type="project" value="TreeGrafter"/>
</dbReference>
<feature type="region of interest" description="Disordered" evidence="1">
    <location>
        <begin position="588"/>
        <end position="744"/>
    </location>
</feature>
<keyword evidence="4" id="KW-1185">Reference proteome</keyword>
<dbReference type="GO" id="GO:1990380">
    <property type="term" value="F:K48-linked deubiquitinase activity"/>
    <property type="evidence" value="ECO:0007669"/>
    <property type="project" value="InterPro"/>
</dbReference>
<dbReference type="AlphaFoldDB" id="A0A0F4ZK15"/>
<evidence type="ECO:0000256" key="1">
    <source>
        <dbReference type="SAM" id="MobiDB-lite"/>
    </source>
</evidence>
<dbReference type="PANTHER" id="PTHR18063:SF6">
    <property type="entry name" value="UBIQUITIN CARBOXYL-TERMINAL HYDROLASE"/>
    <property type="match status" value="1"/>
</dbReference>
<feature type="compositionally biased region" description="Low complexity" evidence="1">
    <location>
        <begin position="86"/>
        <end position="107"/>
    </location>
</feature>